<dbReference type="EMBL" id="AJSX01000003">
    <property type="protein sequence ID" value="EIJ72156.1"/>
    <property type="molecule type" value="Genomic_DNA"/>
</dbReference>
<accession>I3DKB3</accession>
<reference evidence="1 2" key="1">
    <citation type="submission" date="2012-03" db="EMBL/GenBank/DDBJ databases">
        <authorList>
            <person name="Harkins D.M."/>
            <person name="Madupu R."/>
            <person name="Durkin A.S."/>
            <person name="Torralba M."/>
            <person name="Methe B."/>
            <person name="Sutton G.G."/>
            <person name="Nelson K.E."/>
        </authorList>
    </citation>
    <scope>NUCLEOTIDE SEQUENCE [LARGE SCALE GENOMIC DNA]</scope>
    <source>
        <strain evidence="1 2">CCUG 2042</strain>
    </source>
</reference>
<comment type="caution">
    <text evidence="1">The sequence shown here is derived from an EMBL/GenBank/DDBJ whole genome shotgun (WGS) entry which is preliminary data.</text>
</comment>
<name>I3DKB3_9PAST</name>
<evidence type="ECO:0000313" key="2">
    <source>
        <dbReference type="Proteomes" id="UP000006457"/>
    </source>
</evidence>
<dbReference type="Proteomes" id="UP000006457">
    <property type="component" value="Unassembled WGS sequence"/>
</dbReference>
<gene>
    <name evidence="1" type="ORF">HMPREF1052_2038</name>
</gene>
<evidence type="ECO:0000313" key="1">
    <source>
        <dbReference type="EMBL" id="EIJ72156.1"/>
    </source>
</evidence>
<dbReference type="PATRIC" id="fig|1095749.3.peg.2"/>
<dbReference type="AlphaFoldDB" id="I3DKB3"/>
<protein>
    <submittedName>
        <fullName evidence="1">Uncharacterized protein</fullName>
    </submittedName>
</protein>
<organism evidence="1 2">
    <name type="scientific">Pasteurella bettyae CCUG 2042</name>
    <dbReference type="NCBI Taxonomy" id="1095749"/>
    <lineage>
        <taxon>Bacteria</taxon>
        <taxon>Pseudomonadati</taxon>
        <taxon>Pseudomonadota</taxon>
        <taxon>Gammaproteobacteria</taxon>
        <taxon>Pasteurellales</taxon>
        <taxon>Pasteurellaceae</taxon>
        <taxon>Pasteurella</taxon>
    </lineage>
</organism>
<keyword evidence="2" id="KW-1185">Reference proteome</keyword>
<sequence>MLVQAKTEKLTEINSKAQAFVSKIAKLDETPEFEQATWQEQANEARAWANNPEIDTPKLALIAIMRGVPLNILRQKCLEKVNAFYQLSFAVAGQRQGFEDRLIAAETLEQVQAIEPVYQLPQQ</sequence>
<dbReference type="eggNOG" id="ENOG50339P5">
    <property type="taxonomic scope" value="Bacteria"/>
</dbReference>
<proteinExistence type="predicted"/>